<dbReference type="GO" id="GO:0003677">
    <property type="term" value="F:DNA binding"/>
    <property type="evidence" value="ECO:0007669"/>
    <property type="project" value="UniProtKB-KW"/>
</dbReference>
<dbReference type="PROSITE" id="PS50931">
    <property type="entry name" value="HTH_LYSR"/>
    <property type="match status" value="1"/>
</dbReference>
<dbReference type="Pfam" id="PF00126">
    <property type="entry name" value="HTH_1"/>
    <property type="match status" value="1"/>
</dbReference>
<keyword evidence="3 6" id="KW-0238">DNA-binding</keyword>
<dbReference type="InterPro" id="IPR000847">
    <property type="entry name" value="LysR_HTH_N"/>
</dbReference>
<dbReference type="RefSeq" id="WP_091987834.1">
    <property type="nucleotide sequence ID" value="NZ_FOLO01000036.1"/>
</dbReference>
<sequence>MNLHQLDLNLLVIFDALYRHKSVSMAANEICLSQSAFSHGLSRLRKRLNDALFIRINNVMEPTYRAQEMAIHLNKALPLMFNAINETTRFDPATDTSEFKFSATDYTEFSLLPKLIGKINKIAPNIKINIIAAKEQHPLTQLESYDVDFALGYSHKIEDSAIIDSLTWLKDSYCTIARSNHPALKNGLSLDNFLHLTHVRVSPWGEKQGVVDQVLAQLKLSRKVALQLPSVLVAPHTVLHSDLLLTIPRVVAEQLATQIKIQIFEPPIRIPDYHLNMYWHKINSNKASFKWMQQQIISTNKNI</sequence>
<keyword evidence="7" id="KW-1185">Reference proteome</keyword>
<protein>
    <submittedName>
        <fullName evidence="6">DNA-binding transcriptional regulator, LysR family</fullName>
    </submittedName>
</protein>
<keyword evidence="4" id="KW-0804">Transcription</keyword>
<dbReference type="Pfam" id="PF03466">
    <property type="entry name" value="LysR_substrate"/>
    <property type="match status" value="1"/>
</dbReference>
<evidence type="ECO:0000313" key="7">
    <source>
        <dbReference type="Proteomes" id="UP000198862"/>
    </source>
</evidence>
<dbReference type="Gene3D" id="1.10.10.10">
    <property type="entry name" value="Winged helix-like DNA-binding domain superfamily/Winged helix DNA-binding domain"/>
    <property type="match status" value="1"/>
</dbReference>
<reference evidence="6 7" key="1">
    <citation type="submission" date="2016-10" db="EMBL/GenBank/DDBJ databases">
        <authorList>
            <person name="de Groot N.N."/>
        </authorList>
    </citation>
    <scope>NUCLEOTIDE SEQUENCE [LARGE SCALE GENOMIC DNA]</scope>
    <source>
        <strain evidence="6 7">DSM 6059</strain>
    </source>
</reference>
<comment type="similarity">
    <text evidence="1">Belongs to the LysR transcriptional regulatory family.</text>
</comment>
<evidence type="ECO:0000313" key="6">
    <source>
        <dbReference type="EMBL" id="SFD14692.1"/>
    </source>
</evidence>
<dbReference type="EMBL" id="FOLO01000036">
    <property type="protein sequence ID" value="SFD14692.1"/>
    <property type="molecule type" value="Genomic_DNA"/>
</dbReference>
<dbReference type="STRING" id="1123010.SAMN02745724_03648"/>
<dbReference type="Proteomes" id="UP000198862">
    <property type="component" value="Unassembled WGS sequence"/>
</dbReference>
<evidence type="ECO:0000256" key="3">
    <source>
        <dbReference type="ARBA" id="ARBA00023125"/>
    </source>
</evidence>
<dbReference type="InterPro" id="IPR036388">
    <property type="entry name" value="WH-like_DNA-bd_sf"/>
</dbReference>
<name>A0A1I1PYE7_9GAMM</name>
<evidence type="ECO:0000256" key="4">
    <source>
        <dbReference type="ARBA" id="ARBA00023163"/>
    </source>
</evidence>
<dbReference type="PANTHER" id="PTHR30118:SF15">
    <property type="entry name" value="TRANSCRIPTIONAL REGULATORY PROTEIN"/>
    <property type="match status" value="1"/>
</dbReference>
<dbReference type="InterPro" id="IPR050389">
    <property type="entry name" value="LysR-type_TF"/>
</dbReference>
<evidence type="ECO:0000256" key="1">
    <source>
        <dbReference type="ARBA" id="ARBA00009437"/>
    </source>
</evidence>
<accession>A0A1I1PYE7</accession>
<dbReference type="Gene3D" id="3.40.190.10">
    <property type="entry name" value="Periplasmic binding protein-like II"/>
    <property type="match status" value="2"/>
</dbReference>
<dbReference type="PANTHER" id="PTHR30118">
    <property type="entry name" value="HTH-TYPE TRANSCRIPTIONAL REGULATOR LEUO-RELATED"/>
    <property type="match status" value="1"/>
</dbReference>
<dbReference type="InterPro" id="IPR005119">
    <property type="entry name" value="LysR_subst-bd"/>
</dbReference>
<dbReference type="OrthoDB" id="6621790at2"/>
<dbReference type="InterPro" id="IPR036390">
    <property type="entry name" value="WH_DNA-bd_sf"/>
</dbReference>
<evidence type="ECO:0000259" key="5">
    <source>
        <dbReference type="PROSITE" id="PS50931"/>
    </source>
</evidence>
<dbReference type="SUPFAM" id="SSF53850">
    <property type="entry name" value="Periplasmic binding protein-like II"/>
    <property type="match status" value="1"/>
</dbReference>
<keyword evidence="2" id="KW-0805">Transcription regulation</keyword>
<feature type="domain" description="HTH lysR-type" evidence="5">
    <location>
        <begin position="6"/>
        <end position="63"/>
    </location>
</feature>
<evidence type="ECO:0000256" key="2">
    <source>
        <dbReference type="ARBA" id="ARBA00023015"/>
    </source>
</evidence>
<dbReference type="GO" id="GO:0003700">
    <property type="term" value="F:DNA-binding transcription factor activity"/>
    <property type="evidence" value="ECO:0007669"/>
    <property type="project" value="InterPro"/>
</dbReference>
<proteinExistence type="inferred from homology"/>
<dbReference type="SUPFAM" id="SSF46785">
    <property type="entry name" value="Winged helix' DNA-binding domain"/>
    <property type="match status" value="1"/>
</dbReference>
<dbReference type="AlphaFoldDB" id="A0A1I1PYE7"/>
<organism evidence="6 7">
    <name type="scientific">Pseudoalteromonas denitrificans DSM 6059</name>
    <dbReference type="NCBI Taxonomy" id="1123010"/>
    <lineage>
        <taxon>Bacteria</taxon>
        <taxon>Pseudomonadati</taxon>
        <taxon>Pseudomonadota</taxon>
        <taxon>Gammaproteobacteria</taxon>
        <taxon>Alteromonadales</taxon>
        <taxon>Pseudoalteromonadaceae</taxon>
        <taxon>Pseudoalteromonas</taxon>
    </lineage>
</organism>
<gene>
    <name evidence="6" type="ORF">SAMN02745724_03648</name>
</gene>